<organism evidence="2 3">
    <name type="scientific">Luteococcus peritonei</name>
    <dbReference type="NCBI Taxonomy" id="88874"/>
    <lineage>
        <taxon>Bacteria</taxon>
        <taxon>Bacillati</taxon>
        <taxon>Actinomycetota</taxon>
        <taxon>Actinomycetes</taxon>
        <taxon>Propionibacteriales</taxon>
        <taxon>Propionibacteriaceae</taxon>
        <taxon>Luteococcus</taxon>
    </lineage>
</organism>
<dbReference type="Proteomes" id="UP001597326">
    <property type="component" value="Unassembled WGS sequence"/>
</dbReference>
<feature type="domain" description="Transglutaminase-like" evidence="1">
    <location>
        <begin position="169"/>
        <end position="236"/>
    </location>
</feature>
<protein>
    <submittedName>
        <fullName evidence="2">Transglutaminase family protein</fullName>
    </submittedName>
</protein>
<dbReference type="SMART" id="SM00460">
    <property type="entry name" value="TGc"/>
    <property type="match status" value="1"/>
</dbReference>
<gene>
    <name evidence="2" type="ORF">ACFSCS_05020</name>
</gene>
<sequence length="281" mass="31702">MSRIRIVHRTGYRYGTLGAKASFNEVRMTPLSSHEQLVMSNKVDISPTAWQHAHTDYWGTQVLSFEVHEQHEQLMITASSDVDVHRPVVEHVPQLTWQDLADPVLADRWCEFLQPTEYTTLGDVAQRLPEMREVYDHPADYVRVVSAMVRERIDRVWGAGRPRQQAREAWQEGAGSVQDVVHLVIGALRHVGIPARYVAGYVLPSLDPPLGVSQPANLHAWLQFWDGEWVGLDPLNACPPGEEHIEVGYGRDYADVMPLFGIFTGGQTSETFVEVELTKVS</sequence>
<dbReference type="Pfam" id="PF01841">
    <property type="entry name" value="Transglut_core"/>
    <property type="match status" value="1"/>
</dbReference>
<dbReference type="Gene3D" id="3.10.620.30">
    <property type="match status" value="1"/>
</dbReference>
<dbReference type="Pfam" id="PF08379">
    <property type="entry name" value="Bact_transglu_N"/>
    <property type="match status" value="1"/>
</dbReference>
<dbReference type="RefSeq" id="WP_343872586.1">
    <property type="nucleotide sequence ID" value="NZ_BAAAIX010000009.1"/>
</dbReference>
<accession>A0ABW4RTA1</accession>
<evidence type="ECO:0000259" key="1">
    <source>
        <dbReference type="SMART" id="SM00460"/>
    </source>
</evidence>
<keyword evidence="3" id="KW-1185">Reference proteome</keyword>
<evidence type="ECO:0000313" key="2">
    <source>
        <dbReference type="EMBL" id="MFD1889552.1"/>
    </source>
</evidence>
<dbReference type="InterPro" id="IPR013589">
    <property type="entry name" value="Bac_transglu_N"/>
</dbReference>
<comment type="caution">
    <text evidence="2">The sequence shown here is derived from an EMBL/GenBank/DDBJ whole genome shotgun (WGS) entry which is preliminary data.</text>
</comment>
<reference evidence="3" key="1">
    <citation type="journal article" date="2019" name="Int. J. Syst. Evol. Microbiol.">
        <title>The Global Catalogue of Microorganisms (GCM) 10K type strain sequencing project: providing services to taxonomists for standard genome sequencing and annotation.</title>
        <authorList>
            <consortium name="The Broad Institute Genomics Platform"/>
            <consortium name="The Broad Institute Genome Sequencing Center for Infectious Disease"/>
            <person name="Wu L."/>
            <person name="Ma J."/>
        </authorList>
    </citation>
    <scope>NUCLEOTIDE SEQUENCE [LARGE SCALE GENOMIC DNA]</scope>
    <source>
        <strain evidence="3">CAIM 431</strain>
    </source>
</reference>
<dbReference type="InterPro" id="IPR002931">
    <property type="entry name" value="Transglutaminase-like"/>
</dbReference>
<dbReference type="PANTHER" id="PTHR33490">
    <property type="entry name" value="BLR5614 PROTEIN-RELATED"/>
    <property type="match status" value="1"/>
</dbReference>
<proteinExistence type="predicted"/>
<name>A0ABW4RTA1_9ACTN</name>
<evidence type="ECO:0000313" key="3">
    <source>
        <dbReference type="Proteomes" id="UP001597326"/>
    </source>
</evidence>
<dbReference type="SUPFAM" id="SSF54001">
    <property type="entry name" value="Cysteine proteinases"/>
    <property type="match status" value="1"/>
</dbReference>
<dbReference type="PANTHER" id="PTHR33490:SF6">
    <property type="entry name" value="SLL1049 PROTEIN"/>
    <property type="match status" value="1"/>
</dbReference>
<dbReference type="InterPro" id="IPR038765">
    <property type="entry name" value="Papain-like_cys_pep_sf"/>
</dbReference>
<dbReference type="EMBL" id="JBHUFZ010000011">
    <property type="protein sequence ID" value="MFD1889552.1"/>
    <property type="molecule type" value="Genomic_DNA"/>
</dbReference>